<evidence type="ECO:0000256" key="2">
    <source>
        <dbReference type="ARBA" id="ARBA00022670"/>
    </source>
</evidence>
<dbReference type="OrthoDB" id="282590at2"/>
<feature type="domain" description="Peptidase S49" evidence="6">
    <location>
        <begin position="137"/>
        <end position="279"/>
    </location>
</feature>
<dbReference type="PATRIC" id="fig|1262666.3.peg.2659"/>
<keyword evidence="3 7" id="KW-0378">Hydrolase</keyword>
<keyword evidence="4" id="KW-0720">Serine protease</keyword>
<dbReference type="InterPro" id="IPR029045">
    <property type="entry name" value="ClpP/crotonase-like_dom_sf"/>
</dbReference>
<dbReference type="Pfam" id="PF01343">
    <property type="entry name" value="Peptidase_S49"/>
    <property type="match status" value="1"/>
</dbReference>
<comment type="caution">
    <text evidence="7">The sequence shown here is derived from an EMBL/GenBank/DDBJ whole genome shotgun (WGS) entry which is preliminary data.</text>
</comment>
<gene>
    <name evidence="7" type="ORF">PCS_02619</name>
</gene>
<feature type="compositionally biased region" description="Basic and acidic residues" evidence="5">
    <location>
        <begin position="394"/>
        <end position="406"/>
    </location>
</feature>
<evidence type="ECO:0000313" key="8">
    <source>
        <dbReference type="Proteomes" id="UP000011922"/>
    </source>
</evidence>
<dbReference type="EMBL" id="AOSV01000029">
    <property type="protein sequence ID" value="EMG36607.1"/>
    <property type="molecule type" value="Genomic_DNA"/>
</dbReference>
<protein>
    <submittedName>
        <fullName evidence="7">Protein C</fullName>
        <ecNumber evidence="7">3.4.21.69</ecNumber>
    </submittedName>
</protein>
<dbReference type="Proteomes" id="UP000011922">
    <property type="component" value="Unassembled WGS sequence"/>
</dbReference>
<dbReference type="CDD" id="cd07022">
    <property type="entry name" value="S49_Sppa_36K_type"/>
    <property type="match status" value="1"/>
</dbReference>
<evidence type="ECO:0000256" key="1">
    <source>
        <dbReference type="ARBA" id="ARBA00008683"/>
    </source>
</evidence>
<evidence type="ECO:0000256" key="5">
    <source>
        <dbReference type="SAM" id="MobiDB-lite"/>
    </source>
</evidence>
<sequence length="406" mass="42944">MRNRPLPHVAARVFNAPLMIERGRLESIMEYLGPRLDREGREPPGPAPEQSMDYGQRRRFGLQAGVAVIPVHGTLVQRSSGMDALCGLTSYESLRRSIDEAMADIEVQAVLLDIDSGGGEVAGCFDLVDHIYKVRGSKPIQAQVNEFCCSAAYAIASAADKVWITRTGIAGSIGVIALHMDQSGWDEQLGVKYTPIFAGAHKNDFSPHGPLSDGASKNAQAQINEIYDLFCRTVSRNRGIKADAVRKQEAAIFQGKSAVEAGLTDGVRAYADTIQALSKGGKRMENQGIPTQAQAPAITTEDLEKAQAASHTAGKAEGIEDGRKAERERIKGITEACAAVHRPELAAALIDKGASLDAARAEIINAVAKAGEGPAINSTTSPAGAGGENPLLADAKRRAEAAKGGK</sequence>
<dbReference type="PANTHER" id="PTHR33209:SF1">
    <property type="entry name" value="PEPTIDASE S49 DOMAIN-CONTAINING PROTEIN"/>
    <property type="match status" value="1"/>
</dbReference>
<dbReference type="PANTHER" id="PTHR33209">
    <property type="entry name" value="PROTEASE 4"/>
    <property type="match status" value="1"/>
</dbReference>
<proteinExistence type="inferred from homology"/>
<evidence type="ECO:0000313" key="7">
    <source>
        <dbReference type="EMBL" id="EMG36607.1"/>
    </source>
</evidence>
<dbReference type="GO" id="GO:0004252">
    <property type="term" value="F:serine-type endopeptidase activity"/>
    <property type="evidence" value="ECO:0007669"/>
    <property type="project" value="UniProtKB-EC"/>
</dbReference>
<accession>M5PQI7</accession>
<dbReference type="InterPro" id="IPR002142">
    <property type="entry name" value="Peptidase_S49"/>
</dbReference>
<dbReference type="Gene3D" id="3.90.226.10">
    <property type="entry name" value="2-enoyl-CoA Hydratase, Chain A, domain 1"/>
    <property type="match status" value="1"/>
</dbReference>
<evidence type="ECO:0000259" key="6">
    <source>
        <dbReference type="Pfam" id="PF01343"/>
    </source>
</evidence>
<dbReference type="GO" id="GO:0006508">
    <property type="term" value="P:proteolysis"/>
    <property type="evidence" value="ECO:0007669"/>
    <property type="project" value="UniProtKB-KW"/>
</dbReference>
<dbReference type="Gene3D" id="6.20.330.10">
    <property type="match status" value="1"/>
</dbReference>
<feature type="region of interest" description="Disordered" evidence="5">
    <location>
        <begin position="371"/>
        <end position="406"/>
    </location>
</feature>
<dbReference type="RefSeq" id="WP_005987874.1">
    <property type="nucleotide sequence ID" value="NZ_AOSV01000029.1"/>
</dbReference>
<reference evidence="7 8" key="1">
    <citation type="journal article" date="2013" name="Genome Announc.">
        <title>Draft Genome Sequence for Desulfovibrio africanus Strain PCS.</title>
        <authorList>
            <person name="Brown S.D."/>
            <person name="Utturkar S.M."/>
            <person name="Arkin A.P."/>
            <person name="Deutschbauer A.M."/>
            <person name="Elias D.A."/>
            <person name="Hazen T.C."/>
            <person name="Chakraborty R."/>
        </authorList>
    </citation>
    <scope>NUCLEOTIDE SEQUENCE [LARGE SCALE GENOMIC DNA]</scope>
    <source>
        <strain evidence="7 8">PCS</strain>
    </source>
</reference>
<organism evidence="7 8">
    <name type="scientific">Desulfocurvibacter africanus PCS</name>
    <dbReference type="NCBI Taxonomy" id="1262666"/>
    <lineage>
        <taxon>Bacteria</taxon>
        <taxon>Pseudomonadati</taxon>
        <taxon>Thermodesulfobacteriota</taxon>
        <taxon>Desulfovibrionia</taxon>
        <taxon>Desulfovibrionales</taxon>
        <taxon>Desulfovibrionaceae</taxon>
        <taxon>Desulfocurvibacter</taxon>
    </lineage>
</organism>
<dbReference type="InterPro" id="IPR033855">
    <property type="entry name" value="Protein_C"/>
</dbReference>
<dbReference type="EC" id="3.4.21.69" evidence="7"/>
<dbReference type="AlphaFoldDB" id="M5PQI7"/>
<dbReference type="SUPFAM" id="SSF52096">
    <property type="entry name" value="ClpP/crotonase"/>
    <property type="match status" value="1"/>
</dbReference>
<keyword evidence="2" id="KW-0645">Protease</keyword>
<name>M5PQI7_DESAF</name>
<evidence type="ECO:0000256" key="4">
    <source>
        <dbReference type="ARBA" id="ARBA00022825"/>
    </source>
</evidence>
<comment type="similarity">
    <text evidence="1">Belongs to the peptidase S49 family.</text>
</comment>
<evidence type="ECO:0000256" key="3">
    <source>
        <dbReference type="ARBA" id="ARBA00022801"/>
    </source>
</evidence>